<dbReference type="InterPro" id="IPR027842">
    <property type="entry name" value="HAM1-like_C"/>
</dbReference>
<dbReference type="PANTHER" id="PTHR31138">
    <property type="entry name" value="CHROMOSOME 19, WHOLE GENOME SHOTGUN SEQUENCE"/>
    <property type="match status" value="1"/>
</dbReference>
<dbReference type="EMBL" id="WHUW01000032">
    <property type="protein sequence ID" value="KAF8433739.1"/>
    <property type="molecule type" value="Genomic_DNA"/>
</dbReference>
<dbReference type="InterPro" id="IPR045967">
    <property type="entry name" value="HAM1-like_N"/>
</dbReference>
<gene>
    <name evidence="4" type="ORF">L210DRAFT_3649544</name>
</gene>
<dbReference type="PANTHER" id="PTHR31138:SF1">
    <property type="entry name" value="PDZ DOMAIN-CONTAINING PROTEIN"/>
    <property type="match status" value="1"/>
</dbReference>
<feature type="region of interest" description="Disordered" evidence="1">
    <location>
        <begin position="1"/>
        <end position="26"/>
    </location>
</feature>
<feature type="compositionally biased region" description="Basic and acidic residues" evidence="1">
    <location>
        <begin position="284"/>
        <end position="295"/>
    </location>
</feature>
<dbReference type="InterPro" id="IPR017943">
    <property type="entry name" value="Bactericidal_perm-incr_a/b_dom"/>
</dbReference>
<evidence type="ECO:0000259" key="2">
    <source>
        <dbReference type="Pfam" id="PF14613"/>
    </source>
</evidence>
<keyword evidence="5" id="KW-1185">Reference proteome</keyword>
<feature type="domain" description="HAM1-like N-terminal" evidence="3">
    <location>
        <begin position="15"/>
        <end position="661"/>
    </location>
</feature>
<proteinExistence type="predicted"/>
<reference evidence="4" key="2">
    <citation type="journal article" date="2020" name="Nat. Commun.">
        <title>Large-scale genome sequencing of mycorrhizal fungi provides insights into the early evolution of symbiotic traits.</title>
        <authorList>
            <person name="Miyauchi S."/>
            <person name="Kiss E."/>
            <person name="Kuo A."/>
            <person name="Drula E."/>
            <person name="Kohler A."/>
            <person name="Sanchez-Garcia M."/>
            <person name="Morin E."/>
            <person name="Andreopoulos B."/>
            <person name="Barry K.W."/>
            <person name="Bonito G."/>
            <person name="Buee M."/>
            <person name="Carver A."/>
            <person name="Chen C."/>
            <person name="Cichocki N."/>
            <person name="Clum A."/>
            <person name="Culley D."/>
            <person name="Crous P.W."/>
            <person name="Fauchery L."/>
            <person name="Girlanda M."/>
            <person name="Hayes R.D."/>
            <person name="Keri Z."/>
            <person name="LaButti K."/>
            <person name="Lipzen A."/>
            <person name="Lombard V."/>
            <person name="Magnuson J."/>
            <person name="Maillard F."/>
            <person name="Murat C."/>
            <person name="Nolan M."/>
            <person name="Ohm R.A."/>
            <person name="Pangilinan J."/>
            <person name="Pereira M.F."/>
            <person name="Perotto S."/>
            <person name="Peter M."/>
            <person name="Pfister S."/>
            <person name="Riley R."/>
            <person name="Sitrit Y."/>
            <person name="Stielow J.B."/>
            <person name="Szollosi G."/>
            <person name="Zifcakova L."/>
            <person name="Stursova M."/>
            <person name="Spatafora J.W."/>
            <person name="Tedersoo L."/>
            <person name="Vaario L.M."/>
            <person name="Yamada A."/>
            <person name="Yan M."/>
            <person name="Wang P."/>
            <person name="Xu J."/>
            <person name="Bruns T."/>
            <person name="Baldrian P."/>
            <person name="Vilgalys R."/>
            <person name="Dunand C."/>
            <person name="Henrissat B."/>
            <person name="Grigoriev I.V."/>
            <person name="Hibbett D."/>
            <person name="Nagy L.G."/>
            <person name="Martin F.M."/>
        </authorList>
    </citation>
    <scope>NUCLEOTIDE SEQUENCE</scope>
    <source>
        <strain evidence="4">BED1</strain>
    </source>
</reference>
<dbReference type="Pfam" id="PF14613">
    <property type="entry name" value="HAM1_C"/>
    <property type="match status" value="1"/>
</dbReference>
<feature type="compositionally biased region" description="Basic and acidic residues" evidence="1">
    <location>
        <begin position="241"/>
        <end position="251"/>
    </location>
</feature>
<dbReference type="Gene3D" id="3.15.10.10">
    <property type="entry name" value="Bactericidal permeability-increasing protein, domain 1"/>
    <property type="match status" value="1"/>
</dbReference>
<feature type="region of interest" description="Disordered" evidence="1">
    <location>
        <begin position="201"/>
        <end position="295"/>
    </location>
</feature>
<feature type="compositionally biased region" description="Basic and acidic residues" evidence="1">
    <location>
        <begin position="793"/>
        <end position="816"/>
    </location>
</feature>
<name>A0AAD4GAI4_BOLED</name>
<comment type="caution">
    <text evidence="4">The sequence shown here is derived from an EMBL/GenBank/DDBJ whole genome shotgun (WGS) entry which is preliminary data.</text>
</comment>
<feature type="compositionally biased region" description="Basic and acidic residues" evidence="1">
    <location>
        <begin position="258"/>
        <end position="274"/>
    </location>
</feature>
<dbReference type="Proteomes" id="UP001194468">
    <property type="component" value="Unassembled WGS sequence"/>
</dbReference>
<evidence type="ECO:0000313" key="4">
    <source>
        <dbReference type="EMBL" id="KAF8433739.1"/>
    </source>
</evidence>
<dbReference type="SUPFAM" id="SSF55394">
    <property type="entry name" value="Bactericidal permeability-increasing protein, BPI"/>
    <property type="match status" value="1"/>
</dbReference>
<evidence type="ECO:0000256" key="1">
    <source>
        <dbReference type="SAM" id="MobiDB-lite"/>
    </source>
</evidence>
<reference evidence="4" key="1">
    <citation type="submission" date="2019-10" db="EMBL/GenBank/DDBJ databases">
        <authorList>
            <consortium name="DOE Joint Genome Institute"/>
            <person name="Kuo A."/>
            <person name="Miyauchi S."/>
            <person name="Kiss E."/>
            <person name="Drula E."/>
            <person name="Kohler A."/>
            <person name="Sanchez-Garcia M."/>
            <person name="Andreopoulos B."/>
            <person name="Barry K.W."/>
            <person name="Bonito G."/>
            <person name="Buee M."/>
            <person name="Carver A."/>
            <person name="Chen C."/>
            <person name="Cichocki N."/>
            <person name="Clum A."/>
            <person name="Culley D."/>
            <person name="Crous P.W."/>
            <person name="Fauchery L."/>
            <person name="Girlanda M."/>
            <person name="Hayes R."/>
            <person name="Keri Z."/>
            <person name="LaButti K."/>
            <person name="Lipzen A."/>
            <person name="Lombard V."/>
            <person name="Magnuson J."/>
            <person name="Maillard F."/>
            <person name="Morin E."/>
            <person name="Murat C."/>
            <person name="Nolan M."/>
            <person name="Ohm R."/>
            <person name="Pangilinan J."/>
            <person name="Pereira M."/>
            <person name="Perotto S."/>
            <person name="Peter M."/>
            <person name="Riley R."/>
            <person name="Sitrit Y."/>
            <person name="Stielow B."/>
            <person name="Szollosi G."/>
            <person name="Zifcakova L."/>
            <person name="Stursova M."/>
            <person name="Spatafora J.W."/>
            <person name="Tedersoo L."/>
            <person name="Vaario L.-M."/>
            <person name="Yamada A."/>
            <person name="Yan M."/>
            <person name="Wang P."/>
            <person name="Xu J."/>
            <person name="Bruns T."/>
            <person name="Baldrian P."/>
            <person name="Vilgalys R."/>
            <person name="Henrissat B."/>
            <person name="Grigoriev I.V."/>
            <person name="Hibbett D."/>
            <person name="Nagy L.G."/>
            <person name="Martin F.M."/>
        </authorList>
    </citation>
    <scope>NUCLEOTIDE SEQUENCE</scope>
    <source>
        <strain evidence="4">BED1</strain>
    </source>
</reference>
<dbReference type="AlphaFoldDB" id="A0AAD4GAI4"/>
<accession>A0AAD4GAI4</accession>
<dbReference type="GO" id="GO:0008289">
    <property type="term" value="F:lipid binding"/>
    <property type="evidence" value="ECO:0007669"/>
    <property type="project" value="InterPro"/>
</dbReference>
<sequence>MSLPPAPQDISEHPQAGSVAAPTDKVEQAADVDRKIKLYGVVQALRQGRMPDNAQILKTLSYLEHADTVDLAKLSPEGKTLIRDFRSMISTARLIVSQKNADELFQNFVWHTREIDLESAKPASGEAADVDRGKLREDSRTAVRHLRTLLSLILTNSEVRKLLSDFSLIGRDLLARGATKAAEALRPGDEEMSHVDEPAPEGQFVSKGGQTNGTGEIGVQIPRTDDADGTTVETSQGEESTADKVLGEGKQAEATTKTGEEAAEHTIQKTKESQDGAAGVASEHSAEPEEAEEKKRDFKDRFKVGRFHYIASLSRFLMSYLRKGEHFLMDEYFPAGRRDQFIYRGKKVIVECQKHDDYQDAIKWLLSVAEEYVEFGHGTSEKGKESASNVINDPTLRQAVSELRQLLERFADAKTMHLIFESIDALNDDARRDEEFRAWFKRLNAFIRKFLLEAGYVLQDECSREGKDIRESGRKFWDQKYRTHFDNVFNSIGDWFSAMSDDPLNNRFREDWVHLTRDLLFDSEGSLKFKSRLWSDIRSVIVPTLVDKVGYFPIPRIEYSDDALDLVLENLTLQGRNLFPNIVTLIAHNYLKFSPYSSISDEDRHEFTFTFAQIQADMRDVAFFFRKKTGFPKVVDSGMADVIIGGTGLTAVVQLVSAGKDRSSVFKVKDVHVKVGSLKFSIRESKHDLLYKTMKPIATGLVKRQIKKAITGAIRTGMEYVDGQLVSVRDHMEETKSKDEMHHTQVLHELFKRPKEEHSIRSSESKSQFKLVSSKRSSIIDTGHPSGWVSRISESEEKASTGKDWRSEAPDWKYGRESGSVGWD</sequence>
<evidence type="ECO:0000259" key="3">
    <source>
        <dbReference type="Pfam" id="PF19343"/>
    </source>
</evidence>
<evidence type="ECO:0000313" key="5">
    <source>
        <dbReference type="Proteomes" id="UP001194468"/>
    </source>
</evidence>
<protein>
    <submittedName>
        <fullName evidence="4">Uncharacterized protein</fullName>
    </submittedName>
</protein>
<organism evidence="4 5">
    <name type="scientific">Boletus edulis BED1</name>
    <dbReference type="NCBI Taxonomy" id="1328754"/>
    <lineage>
        <taxon>Eukaryota</taxon>
        <taxon>Fungi</taxon>
        <taxon>Dikarya</taxon>
        <taxon>Basidiomycota</taxon>
        <taxon>Agaricomycotina</taxon>
        <taxon>Agaricomycetes</taxon>
        <taxon>Agaricomycetidae</taxon>
        <taxon>Boletales</taxon>
        <taxon>Boletineae</taxon>
        <taxon>Boletaceae</taxon>
        <taxon>Boletoideae</taxon>
        <taxon>Boletus</taxon>
    </lineage>
</organism>
<feature type="domain" description="HAM1-like C-terminal" evidence="2">
    <location>
        <begin position="673"/>
        <end position="813"/>
    </location>
</feature>
<feature type="region of interest" description="Disordered" evidence="1">
    <location>
        <begin position="783"/>
        <end position="824"/>
    </location>
</feature>
<dbReference type="Pfam" id="PF19343">
    <property type="entry name" value="HAM1_N"/>
    <property type="match status" value="1"/>
</dbReference>